<evidence type="ECO:0000256" key="3">
    <source>
        <dbReference type="SAM" id="SignalP"/>
    </source>
</evidence>
<feature type="compositionally biased region" description="Low complexity" evidence="2">
    <location>
        <begin position="22"/>
        <end position="45"/>
    </location>
</feature>
<dbReference type="AlphaFoldDB" id="A0AAV9I1C4"/>
<feature type="signal peptide" evidence="3">
    <location>
        <begin position="1"/>
        <end position="20"/>
    </location>
</feature>
<dbReference type="Gene3D" id="3.90.70.10">
    <property type="entry name" value="Cysteine proteinases"/>
    <property type="match status" value="1"/>
</dbReference>
<gene>
    <name evidence="5" type="ORF">QBC42DRAFT_318930</name>
</gene>
<dbReference type="Pfam" id="PF00112">
    <property type="entry name" value="Peptidase_C1"/>
    <property type="match status" value="1"/>
</dbReference>
<dbReference type="InterPro" id="IPR000668">
    <property type="entry name" value="Peptidase_C1A_C"/>
</dbReference>
<dbReference type="EMBL" id="MU864929">
    <property type="protein sequence ID" value="KAK4466825.1"/>
    <property type="molecule type" value="Genomic_DNA"/>
</dbReference>
<evidence type="ECO:0000256" key="2">
    <source>
        <dbReference type="SAM" id="MobiDB-lite"/>
    </source>
</evidence>
<sequence>MLWNNILIGLVLGLVSDAQAGTASKASSLTTTTTTTLKTISTRTTNVPSHPSTTTTGKPVSETPNTNDSEAPSGVPTPEPSTRSNEPQPTVDEPSDPPSLTYKPVFPTGELGLGGEVEPDGQPTETYTSIAWSSALDPVPTETAAPPAAGNDTDSSSSSSTTSSSSSSDDDITLTISSRQQPNPLPSKFSWRSARSGISYLHSVPSQGGCSSCWTFAAVALLETQSRIEHGAWSKRSESDLHDSLGVGCSTTGGPRRALDWVIGNPKHSGSEGLADSHCIPYSGTDQPFYPCGDRSGRALRVPSNYTLVPGSKRDEAKRWISSVGPLTACFTVYEDFRRWNFSDASRAYAWDGKAKSVGGHCVLVVGYDDSLGAWEFRNSWGSRWGNGGYGFIKYGTAKIDNGAKVGIANVNADPWAKKKHRNGILYESGNGATHRNFEVLRSNGTGGLTHVWRRGESPYPWSTAGQVVRLSNGVPRTGQIPYGQPVMLGSSFNRDFEVVYVNSDGRLVEWHYSQNADRWYHHIDVPFGGTTLRGFPGFAQLDDASFSLVVRTSTGSLEEWIREARTGNWVKGNRLAASGIRSSGPALVSSNININFKDRDSGGNLYTAAVLNSGRIQLFWRRTGAGQNTTWNPSEVFGANITRTTPPVMIQDYWRTSDERDFGGFQLLIADDGYVQHWQRINTNILKNPPVPGSRGPWTRVRTFGNGHIKHVWGLVQGSWRGALDAIVEDFNGAMWHYRFSGSPGQWKLVTKIPGVKGG</sequence>
<accession>A0AAV9I1C4</accession>
<dbReference type="InterPro" id="IPR038765">
    <property type="entry name" value="Papain-like_cys_pep_sf"/>
</dbReference>
<comment type="caution">
    <text evidence="5">The sequence shown here is derived from an EMBL/GenBank/DDBJ whole genome shotgun (WGS) entry which is preliminary data.</text>
</comment>
<protein>
    <recommendedName>
        <fullName evidence="4">Peptidase C1A papain C-terminal domain-containing protein</fullName>
    </recommendedName>
</protein>
<evidence type="ECO:0000256" key="1">
    <source>
        <dbReference type="ARBA" id="ARBA00008455"/>
    </source>
</evidence>
<dbReference type="PANTHER" id="PTHR12411">
    <property type="entry name" value="CYSTEINE PROTEASE FAMILY C1-RELATED"/>
    <property type="match status" value="1"/>
</dbReference>
<keyword evidence="6" id="KW-1185">Reference proteome</keyword>
<evidence type="ECO:0000313" key="6">
    <source>
        <dbReference type="Proteomes" id="UP001321749"/>
    </source>
</evidence>
<dbReference type="GO" id="GO:0008234">
    <property type="term" value="F:cysteine-type peptidase activity"/>
    <property type="evidence" value="ECO:0007669"/>
    <property type="project" value="InterPro"/>
</dbReference>
<dbReference type="SUPFAM" id="SSF54001">
    <property type="entry name" value="Cysteine proteinases"/>
    <property type="match status" value="1"/>
</dbReference>
<feature type="chain" id="PRO_5043687283" description="Peptidase C1A papain C-terminal domain-containing protein" evidence="3">
    <location>
        <begin position="21"/>
        <end position="760"/>
    </location>
</feature>
<feature type="compositionally biased region" description="Low complexity" evidence="2">
    <location>
        <begin position="138"/>
        <end position="178"/>
    </location>
</feature>
<dbReference type="SUPFAM" id="SSF89372">
    <property type="entry name" value="Fucose-specific lectin"/>
    <property type="match status" value="1"/>
</dbReference>
<dbReference type="SMART" id="SM00645">
    <property type="entry name" value="Pept_C1"/>
    <property type="match status" value="1"/>
</dbReference>
<dbReference type="Proteomes" id="UP001321749">
    <property type="component" value="Unassembled WGS sequence"/>
</dbReference>
<comment type="similarity">
    <text evidence="1">Belongs to the peptidase C1 family.</text>
</comment>
<evidence type="ECO:0000259" key="4">
    <source>
        <dbReference type="SMART" id="SM00645"/>
    </source>
</evidence>
<name>A0AAV9I1C4_9PEZI</name>
<dbReference type="InterPro" id="IPR013128">
    <property type="entry name" value="Peptidase_C1A"/>
</dbReference>
<proteinExistence type="inferred from homology"/>
<organism evidence="5 6">
    <name type="scientific">Cladorrhinum samala</name>
    <dbReference type="NCBI Taxonomy" id="585594"/>
    <lineage>
        <taxon>Eukaryota</taxon>
        <taxon>Fungi</taxon>
        <taxon>Dikarya</taxon>
        <taxon>Ascomycota</taxon>
        <taxon>Pezizomycotina</taxon>
        <taxon>Sordariomycetes</taxon>
        <taxon>Sordariomycetidae</taxon>
        <taxon>Sordariales</taxon>
        <taxon>Podosporaceae</taxon>
        <taxon>Cladorrhinum</taxon>
    </lineage>
</organism>
<dbReference type="InterPro" id="IPR025660">
    <property type="entry name" value="Pept_his_AS"/>
</dbReference>
<feature type="region of interest" description="Disordered" evidence="2">
    <location>
        <begin position="138"/>
        <end position="189"/>
    </location>
</feature>
<feature type="domain" description="Peptidase C1A papain C-terminal" evidence="4">
    <location>
        <begin position="185"/>
        <end position="408"/>
    </location>
</feature>
<keyword evidence="3" id="KW-0732">Signal</keyword>
<reference evidence="5" key="1">
    <citation type="journal article" date="2023" name="Mol. Phylogenet. Evol.">
        <title>Genome-scale phylogeny and comparative genomics of the fungal order Sordariales.</title>
        <authorList>
            <person name="Hensen N."/>
            <person name="Bonometti L."/>
            <person name="Westerberg I."/>
            <person name="Brannstrom I.O."/>
            <person name="Guillou S."/>
            <person name="Cros-Aarteil S."/>
            <person name="Calhoun S."/>
            <person name="Haridas S."/>
            <person name="Kuo A."/>
            <person name="Mondo S."/>
            <person name="Pangilinan J."/>
            <person name="Riley R."/>
            <person name="LaButti K."/>
            <person name="Andreopoulos B."/>
            <person name="Lipzen A."/>
            <person name="Chen C."/>
            <person name="Yan M."/>
            <person name="Daum C."/>
            <person name="Ng V."/>
            <person name="Clum A."/>
            <person name="Steindorff A."/>
            <person name="Ohm R.A."/>
            <person name="Martin F."/>
            <person name="Silar P."/>
            <person name="Natvig D.O."/>
            <person name="Lalanne C."/>
            <person name="Gautier V."/>
            <person name="Ament-Velasquez S.L."/>
            <person name="Kruys A."/>
            <person name="Hutchinson M.I."/>
            <person name="Powell A.J."/>
            <person name="Barry K."/>
            <person name="Miller A.N."/>
            <person name="Grigoriev I.V."/>
            <person name="Debuchy R."/>
            <person name="Gladieux P."/>
            <person name="Hiltunen Thoren M."/>
            <person name="Johannesson H."/>
        </authorList>
    </citation>
    <scope>NUCLEOTIDE SEQUENCE</scope>
    <source>
        <strain evidence="5">PSN324</strain>
    </source>
</reference>
<feature type="region of interest" description="Disordered" evidence="2">
    <location>
        <begin position="21"/>
        <end position="125"/>
    </location>
</feature>
<dbReference type="PROSITE" id="PS00639">
    <property type="entry name" value="THIOL_PROTEASE_HIS"/>
    <property type="match status" value="1"/>
</dbReference>
<evidence type="ECO:0000313" key="5">
    <source>
        <dbReference type="EMBL" id="KAK4466825.1"/>
    </source>
</evidence>
<feature type="compositionally biased region" description="Polar residues" evidence="2">
    <location>
        <begin position="46"/>
        <end position="70"/>
    </location>
</feature>
<reference evidence="5" key="2">
    <citation type="submission" date="2023-06" db="EMBL/GenBank/DDBJ databases">
        <authorList>
            <consortium name="Lawrence Berkeley National Laboratory"/>
            <person name="Mondo S.J."/>
            <person name="Hensen N."/>
            <person name="Bonometti L."/>
            <person name="Westerberg I."/>
            <person name="Brannstrom I.O."/>
            <person name="Guillou S."/>
            <person name="Cros-Aarteil S."/>
            <person name="Calhoun S."/>
            <person name="Haridas S."/>
            <person name="Kuo A."/>
            <person name="Pangilinan J."/>
            <person name="Riley R."/>
            <person name="Labutti K."/>
            <person name="Andreopoulos B."/>
            <person name="Lipzen A."/>
            <person name="Chen C."/>
            <person name="Yanf M."/>
            <person name="Daum C."/>
            <person name="Ng V."/>
            <person name="Clum A."/>
            <person name="Steindorff A."/>
            <person name="Ohm R."/>
            <person name="Martin F."/>
            <person name="Silar P."/>
            <person name="Natvig D."/>
            <person name="Lalanne C."/>
            <person name="Gautier V."/>
            <person name="Ament-Velasquez S.L."/>
            <person name="Kruys A."/>
            <person name="Hutchinson M.I."/>
            <person name="Powell A.J."/>
            <person name="Barry K."/>
            <person name="Miller A.N."/>
            <person name="Grigoriev I.V."/>
            <person name="Debuchy R."/>
            <person name="Gladieux P."/>
            <person name="Thoren M.H."/>
            <person name="Johannesson H."/>
        </authorList>
    </citation>
    <scope>NUCLEOTIDE SEQUENCE</scope>
    <source>
        <strain evidence="5">PSN324</strain>
    </source>
</reference>
<dbReference type="GO" id="GO:0006508">
    <property type="term" value="P:proteolysis"/>
    <property type="evidence" value="ECO:0007669"/>
    <property type="project" value="InterPro"/>
</dbReference>